<proteinExistence type="predicted"/>
<protein>
    <submittedName>
        <fullName evidence="2">Uncharacterized protein</fullName>
    </submittedName>
</protein>
<organism evidence="2 3">
    <name type="scientific">Caballeronia sordidicola</name>
    <name type="common">Burkholderia sordidicola</name>
    <dbReference type="NCBI Taxonomy" id="196367"/>
    <lineage>
        <taxon>Bacteria</taxon>
        <taxon>Pseudomonadati</taxon>
        <taxon>Pseudomonadota</taxon>
        <taxon>Betaproteobacteria</taxon>
        <taxon>Burkholderiales</taxon>
        <taxon>Burkholderiaceae</taxon>
        <taxon>Caballeronia</taxon>
    </lineage>
</organism>
<dbReference type="EMBL" id="MTHB01000217">
    <property type="protein sequence ID" value="OXC74400.1"/>
    <property type="molecule type" value="Genomic_DNA"/>
</dbReference>
<sequence length="80" mass="8445">MLLAQTSNGSVTDAEVRAKLVPFKCAVYQPACKQIHYPDEIDGVEQRVQESNDAPASENGEHGGSSVAAGTASQRVDEAN</sequence>
<name>A0A226WUB9_CABSO</name>
<dbReference type="RefSeq" id="WP_089164042.1">
    <property type="nucleotide sequence ID" value="NZ_MTHB01000217.1"/>
</dbReference>
<accession>A0A226WUB9</accession>
<evidence type="ECO:0000313" key="2">
    <source>
        <dbReference type="EMBL" id="OXC74400.1"/>
    </source>
</evidence>
<reference evidence="3" key="1">
    <citation type="submission" date="2017-01" db="EMBL/GenBank/DDBJ databases">
        <title>Genome Analysis of Deinococcus marmoris KOPRI26562.</title>
        <authorList>
            <person name="Kim J.H."/>
            <person name="Oh H.-M."/>
        </authorList>
    </citation>
    <scope>NUCLEOTIDE SEQUENCE [LARGE SCALE GENOMIC DNA]</scope>
    <source>
        <strain evidence="3">PAMC 26633</strain>
    </source>
</reference>
<comment type="caution">
    <text evidence="2">The sequence shown here is derived from an EMBL/GenBank/DDBJ whole genome shotgun (WGS) entry which is preliminary data.</text>
</comment>
<dbReference type="AlphaFoldDB" id="A0A226WUB9"/>
<feature type="region of interest" description="Disordered" evidence="1">
    <location>
        <begin position="43"/>
        <end position="80"/>
    </location>
</feature>
<evidence type="ECO:0000313" key="3">
    <source>
        <dbReference type="Proteomes" id="UP000214720"/>
    </source>
</evidence>
<evidence type="ECO:0000256" key="1">
    <source>
        <dbReference type="SAM" id="MobiDB-lite"/>
    </source>
</evidence>
<dbReference type="Proteomes" id="UP000214720">
    <property type="component" value="Unassembled WGS sequence"/>
</dbReference>
<gene>
    <name evidence="2" type="ORF">BSU04_32065</name>
</gene>